<feature type="compositionally biased region" description="Basic residues" evidence="1">
    <location>
        <begin position="62"/>
        <end position="73"/>
    </location>
</feature>
<dbReference type="Proteomes" id="UP001286313">
    <property type="component" value="Unassembled WGS sequence"/>
</dbReference>
<keyword evidence="3" id="KW-1185">Reference proteome</keyword>
<feature type="compositionally biased region" description="Pro residues" evidence="1">
    <location>
        <begin position="125"/>
        <end position="155"/>
    </location>
</feature>
<reference evidence="2" key="1">
    <citation type="submission" date="2023-10" db="EMBL/GenBank/DDBJ databases">
        <title>Genome assemblies of two species of porcelain crab, Petrolisthes cinctipes and Petrolisthes manimaculis (Anomura: Porcellanidae).</title>
        <authorList>
            <person name="Angst P."/>
        </authorList>
    </citation>
    <scope>NUCLEOTIDE SEQUENCE</scope>
    <source>
        <strain evidence="2">PB745_01</strain>
        <tissue evidence="2">Gill</tissue>
    </source>
</reference>
<proteinExistence type="predicted"/>
<feature type="compositionally biased region" description="Low complexity" evidence="1">
    <location>
        <begin position="74"/>
        <end position="86"/>
    </location>
</feature>
<name>A0AAE1KCE2_PETCI</name>
<gene>
    <name evidence="2" type="ORF">Pcinc_025886</name>
</gene>
<comment type="caution">
    <text evidence="2">The sequence shown here is derived from an EMBL/GenBank/DDBJ whole genome shotgun (WGS) entry which is preliminary data.</text>
</comment>
<protein>
    <submittedName>
        <fullName evidence="2">Uncharacterized protein</fullName>
    </submittedName>
</protein>
<evidence type="ECO:0000256" key="1">
    <source>
        <dbReference type="SAM" id="MobiDB-lite"/>
    </source>
</evidence>
<dbReference type="AlphaFoldDB" id="A0AAE1KCE2"/>
<feature type="compositionally biased region" description="Pro residues" evidence="1">
    <location>
        <begin position="101"/>
        <end position="111"/>
    </location>
</feature>
<evidence type="ECO:0000313" key="3">
    <source>
        <dbReference type="Proteomes" id="UP001286313"/>
    </source>
</evidence>
<feature type="region of interest" description="Disordered" evidence="1">
    <location>
        <begin position="59"/>
        <end position="165"/>
    </location>
</feature>
<sequence>MSSGQWSSSHGGQCENIGQKNIRFSFSLLLSVIAGFEGRGLRVLYLLLFTPRLPTHYDPPPLHHHPHHPHPNSHPHSYSNHPTPTSRPHPNSHPHSYPTTPLKPPTPPPYPTHTLIQPPHSNPHHPTPTPHPHPIPPTLLPPPTPPTLTLPPPLQLQPHQHQKPKCARFEAIQECLGPE</sequence>
<dbReference type="EMBL" id="JAWQEG010002950">
    <property type="protein sequence ID" value="KAK3868748.1"/>
    <property type="molecule type" value="Genomic_DNA"/>
</dbReference>
<organism evidence="2 3">
    <name type="scientific">Petrolisthes cinctipes</name>
    <name type="common">Flat porcelain crab</name>
    <dbReference type="NCBI Taxonomy" id="88211"/>
    <lineage>
        <taxon>Eukaryota</taxon>
        <taxon>Metazoa</taxon>
        <taxon>Ecdysozoa</taxon>
        <taxon>Arthropoda</taxon>
        <taxon>Crustacea</taxon>
        <taxon>Multicrustacea</taxon>
        <taxon>Malacostraca</taxon>
        <taxon>Eumalacostraca</taxon>
        <taxon>Eucarida</taxon>
        <taxon>Decapoda</taxon>
        <taxon>Pleocyemata</taxon>
        <taxon>Anomura</taxon>
        <taxon>Galatheoidea</taxon>
        <taxon>Porcellanidae</taxon>
        <taxon>Petrolisthes</taxon>
    </lineage>
</organism>
<evidence type="ECO:0000313" key="2">
    <source>
        <dbReference type="EMBL" id="KAK3868748.1"/>
    </source>
</evidence>
<accession>A0AAE1KCE2</accession>